<keyword evidence="9" id="KW-1185">Reference proteome</keyword>
<dbReference type="Pfam" id="PF00048">
    <property type="entry name" value="IL8"/>
    <property type="match status" value="1"/>
</dbReference>
<sequence length="134" mass="15006">MNAKRSWWSLKRLQAQASHHITSVFAGESTMTSIPLILLVLVAAMVPTASAQGGISTCCMKFTSTKVHRELLKSYYQEDKSSCRLQAIVFTTIMDKRICSSPFNLWTKTSMAFLDGKKFAQKQSGLNKGTKERH</sequence>
<keyword evidence="5" id="KW-0732">Signal</keyword>
<dbReference type="InterPro" id="IPR039809">
    <property type="entry name" value="Chemokine_b/g/d"/>
</dbReference>
<name>A0A3B3X070_9TELE</name>
<dbReference type="GO" id="GO:0006954">
    <property type="term" value="P:inflammatory response"/>
    <property type="evidence" value="ECO:0007669"/>
    <property type="project" value="UniProtKB-KW"/>
</dbReference>
<protein>
    <recommendedName>
        <fullName evidence="7">Chemokine interleukin-8-like domain-containing protein</fullName>
    </recommendedName>
</protein>
<dbReference type="Gene3D" id="2.40.50.40">
    <property type="match status" value="1"/>
</dbReference>
<dbReference type="SUPFAM" id="SSF54117">
    <property type="entry name" value="Interleukin 8-like chemokines"/>
    <property type="match status" value="1"/>
</dbReference>
<evidence type="ECO:0000256" key="3">
    <source>
        <dbReference type="ARBA" id="ARBA00022514"/>
    </source>
</evidence>
<keyword evidence="2" id="KW-0145">Chemotaxis</keyword>
<evidence type="ECO:0000313" key="8">
    <source>
        <dbReference type="Ensembl" id="ENSPMEP00000008339.1"/>
    </source>
</evidence>
<evidence type="ECO:0000256" key="4">
    <source>
        <dbReference type="ARBA" id="ARBA00022525"/>
    </source>
</evidence>
<keyword evidence="6" id="KW-0395">Inflammatory response</keyword>
<dbReference type="SMART" id="SM00199">
    <property type="entry name" value="SCY"/>
    <property type="match status" value="1"/>
</dbReference>
<proteinExistence type="predicted"/>
<dbReference type="GO" id="GO:0005615">
    <property type="term" value="C:extracellular space"/>
    <property type="evidence" value="ECO:0007669"/>
    <property type="project" value="UniProtKB-KW"/>
</dbReference>
<keyword evidence="4" id="KW-0964">Secreted</keyword>
<dbReference type="InterPro" id="IPR036048">
    <property type="entry name" value="Interleukin_8-like_sf"/>
</dbReference>
<evidence type="ECO:0000256" key="6">
    <source>
        <dbReference type="ARBA" id="ARBA00023198"/>
    </source>
</evidence>
<accession>A0A3B3X070</accession>
<evidence type="ECO:0000313" key="9">
    <source>
        <dbReference type="Proteomes" id="UP000261480"/>
    </source>
</evidence>
<dbReference type="InterPro" id="IPR001811">
    <property type="entry name" value="Chemokine_IL8-like_dom"/>
</dbReference>
<feature type="domain" description="Chemokine interleukin-8-like" evidence="7">
    <location>
        <begin position="55"/>
        <end position="114"/>
    </location>
</feature>
<evidence type="ECO:0000256" key="5">
    <source>
        <dbReference type="ARBA" id="ARBA00022729"/>
    </source>
</evidence>
<dbReference type="AlphaFoldDB" id="A0A3B3X070"/>
<dbReference type="GO" id="GO:0008009">
    <property type="term" value="F:chemokine activity"/>
    <property type="evidence" value="ECO:0007669"/>
    <property type="project" value="InterPro"/>
</dbReference>
<reference evidence="8" key="2">
    <citation type="submission" date="2025-09" db="UniProtKB">
        <authorList>
            <consortium name="Ensembl"/>
        </authorList>
    </citation>
    <scope>IDENTIFICATION</scope>
</reference>
<dbReference type="Ensembl" id="ENSPMET00000002617.1">
    <property type="protein sequence ID" value="ENSPMEP00000008339.1"/>
    <property type="gene ID" value="ENSPMEG00000010065.1"/>
</dbReference>
<comment type="subcellular location">
    <subcellularLocation>
        <location evidence="1">Secreted</location>
    </subcellularLocation>
</comment>
<evidence type="ECO:0000256" key="2">
    <source>
        <dbReference type="ARBA" id="ARBA00022500"/>
    </source>
</evidence>
<evidence type="ECO:0000256" key="1">
    <source>
        <dbReference type="ARBA" id="ARBA00004613"/>
    </source>
</evidence>
<dbReference type="Proteomes" id="UP000261480">
    <property type="component" value="Unplaced"/>
</dbReference>
<organism evidence="8 9">
    <name type="scientific">Poecilia mexicana</name>
    <dbReference type="NCBI Taxonomy" id="48701"/>
    <lineage>
        <taxon>Eukaryota</taxon>
        <taxon>Metazoa</taxon>
        <taxon>Chordata</taxon>
        <taxon>Craniata</taxon>
        <taxon>Vertebrata</taxon>
        <taxon>Euteleostomi</taxon>
        <taxon>Actinopterygii</taxon>
        <taxon>Neopterygii</taxon>
        <taxon>Teleostei</taxon>
        <taxon>Neoteleostei</taxon>
        <taxon>Acanthomorphata</taxon>
        <taxon>Ovalentaria</taxon>
        <taxon>Atherinomorphae</taxon>
        <taxon>Cyprinodontiformes</taxon>
        <taxon>Poeciliidae</taxon>
        <taxon>Poeciliinae</taxon>
        <taxon>Poecilia</taxon>
    </lineage>
</organism>
<evidence type="ECO:0000259" key="7">
    <source>
        <dbReference type="SMART" id="SM00199"/>
    </source>
</evidence>
<keyword evidence="3" id="KW-0202">Cytokine</keyword>
<dbReference type="PANTHER" id="PTHR12015:SF111">
    <property type="entry name" value="C-C MOTIF CHEMOKINE 17"/>
    <property type="match status" value="1"/>
</dbReference>
<reference evidence="8" key="1">
    <citation type="submission" date="2025-08" db="UniProtKB">
        <authorList>
            <consortium name="Ensembl"/>
        </authorList>
    </citation>
    <scope>IDENTIFICATION</scope>
</reference>
<dbReference type="PANTHER" id="PTHR12015">
    <property type="entry name" value="SMALL INDUCIBLE CYTOKINE A"/>
    <property type="match status" value="1"/>
</dbReference>
<dbReference type="GO" id="GO:0006955">
    <property type="term" value="P:immune response"/>
    <property type="evidence" value="ECO:0007669"/>
    <property type="project" value="InterPro"/>
</dbReference>